<dbReference type="PROSITE" id="PS50293">
    <property type="entry name" value="TPR_REGION"/>
    <property type="match status" value="1"/>
</dbReference>
<feature type="repeat" description="TPR" evidence="3">
    <location>
        <begin position="117"/>
        <end position="150"/>
    </location>
</feature>
<feature type="repeat" description="TPR" evidence="3">
    <location>
        <begin position="15"/>
        <end position="48"/>
    </location>
</feature>
<dbReference type="InterPro" id="IPR011990">
    <property type="entry name" value="TPR-like_helical_dom_sf"/>
</dbReference>
<organism evidence="4 5">
    <name type="scientific">Handelsmanbacteria sp. (strain RIFCSPLOWO2_12_FULL_64_10)</name>
    <dbReference type="NCBI Taxonomy" id="1817868"/>
    <lineage>
        <taxon>Bacteria</taxon>
        <taxon>Candidatus Handelsmaniibacteriota</taxon>
    </lineage>
</organism>
<dbReference type="InterPro" id="IPR013105">
    <property type="entry name" value="TPR_2"/>
</dbReference>
<dbReference type="SUPFAM" id="SSF81901">
    <property type="entry name" value="HCP-like"/>
    <property type="match status" value="1"/>
</dbReference>
<dbReference type="InterPro" id="IPR030959">
    <property type="entry name" value="GWxTD_dom"/>
</dbReference>
<protein>
    <recommendedName>
        <fullName evidence="6">GWxTD domain-containing protein</fullName>
    </recommendedName>
</protein>
<name>A0A1F6CCD5_HANXR</name>
<dbReference type="Pfam" id="PF07719">
    <property type="entry name" value="TPR_2"/>
    <property type="match status" value="1"/>
</dbReference>
<dbReference type="AlphaFoldDB" id="A0A1F6CCD5"/>
<dbReference type="PANTHER" id="PTHR44943">
    <property type="entry name" value="CELLULOSE SYNTHASE OPERON PROTEIN C"/>
    <property type="match status" value="1"/>
</dbReference>
<dbReference type="Gene3D" id="1.25.40.10">
    <property type="entry name" value="Tetratricopeptide repeat domain"/>
    <property type="match status" value="2"/>
</dbReference>
<evidence type="ECO:0000256" key="3">
    <source>
        <dbReference type="PROSITE-ProRule" id="PRU00339"/>
    </source>
</evidence>
<dbReference type="Proteomes" id="UP000178606">
    <property type="component" value="Unassembled WGS sequence"/>
</dbReference>
<proteinExistence type="predicted"/>
<accession>A0A1F6CCD5</accession>
<evidence type="ECO:0000256" key="1">
    <source>
        <dbReference type="ARBA" id="ARBA00022737"/>
    </source>
</evidence>
<evidence type="ECO:0000256" key="2">
    <source>
        <dbReference type="ARBA" id="ARBA00022803"/>
    </source>
</evidence>
<keyword evidence="2 3" id="KW-0802">TPR repeat</keyword>
<evidence type="ECO:0008006" key="6">
    <source>
        <dbReference type="Google" id="ProtNLM"/>
    </source>
</evidence>
<keyword evidence="1" id="KW-0677">Repeat</keyword>
<evidence type="ECO:0000313" key="5">
    <source>
        <dbReference type="Proteomes" id="UP000178606"/>
    </source>
</evidence>
<dbReference type="PROSITE" id="PS50005">
    <property type="entry name" value="TPR"/>
    <property type="match status" value="2"/>
</dbReference>
<comment type="caution">
    <text evidence="4">The sequence shown here is derived from an EMBL/GenBank/DDBJ whole genome shotgun (WGS) entry which is preliminary data.</text>
</comment>
<sequence length="753" mass="84853">MAVGEAEVARAPRDARAHVRLGRLYLDAGRGREALRAFQKAVSLDKNLADAYNGIGLYYMSVKKDWKAASRYFNMALDRDWAHKEAQLNLALMHVQMGNYDTREAAERVLKIDPNHAPAYLMLGRWHEQREEYGKALEYYRKYVALQPDDVKVGYEVALNLLKLGRFEEAEAFVATSLHTFHRYGVLAQVFTRRGDYEKALQAFELYIEGLDEGERAVYRDLSLVASAAEVWAYQGTPEVRRPAFLRRFWLRHDPTLVTGGARRQAEHYRRVWHARAYFGEKKFPWDRRGEVYVRYGEPDYRSSSKDINLEAPPAVRRVQERIAYELYRDRAVGVTFTGPIFPVQIDRSVEMEVRQAEEGTESPDPEVLTATQMGIAGQDTLGLSRWRPMVMGMDPGRIPWEVWVYTGIEDGIEVVFTDQNLSGVFDYAPTPTPGAEDFRRLRGPGELSNLLATFNRHAPGVVVQRAVSTTPEHYNVARGAEPIQFSYDVADFRGPEGTTRTEVYAAIPLGQLSPASTRDTALVVERIAALADSAFDRVYRSRDQMVYAGEAEAGAVLMDQADLLVPPGQYTLAVQVQQKGTKRMQVYRRPIRVEAYPPGSLKLSDLQVARGVSPAKPGETRFVKQGWKVSPAPGRSFYEGQAAFLYFEVYNLRQDDQGHTRFEVSYSVSGRQTRPLVVRALSGLGRLLGTEGAGEVTFRHERAGSEGMDADYVELDLRESGAGEYLVRVTVRDLLSGTGAQKETTFRVVPGR</sequence>
<dbReference type="InterPro" id="IPR019734">
    <property type="entry name" value="TPR_rpt"/>
</dbReference>
<evidence type="ECO:0000313" key="4">
    <source>
        <dbReference type="EMBL" id="OGG46856.1"/>
    </source>
</evidence>
<dbReference type="InterPro" id="IPR051685">
    <property type="entry name" value="Ycf3/AcsC/BcsC/TPR_MFPF"/>
</dbReference>
<dbReference type="SMART" id="SM00028">
    <property type="entry name" value="TPR"/>
    <property type="match status" value="4"/>
</dbReference>
<gene>
    <name evidence="4" type="ORF">A3F84_00255</name>
</gene>
<dbReference type="NCBIfam" id="TIGR04514">
    <property type="entry name" value="GWxTD_dom"/>
    <property type="match status" value="1"/>
</dbReference>
<dbReference type="SMART" id="SM00671">
    <property type="entry name" value="SEL1"/>
    <property type="match status" value="3"/>
</dbReference>
<dbReference type="Pfam" id="PF13432">
    <property type="entry name" value="TPR_16"/>
    <property type="match status" value="1"/>
</dbReference>
<dbReference type="InterPro" id="IPR006597">
    <property type="entry name" value="Sel1-like"/>
</dbReference>
<dbReference type="PANTHER" id="PTHR44943:SF8">
    <property type="entry name" value="TPR REPEAT-CONTAINING PROTEIN MJ0263"/>
    <property type="match status" value="1"/>
</dbReference>
<reference evidence="4 5" key="1">
    <citation type="journal article" date="2016" name="Nat. Commun.">
        <title>Thousands of microbial genomes shed light on interconnected biogeochemical processes in an aquifer system.</title>
        <authorList>
            <person name="Anantharaman K."/>
            <person name="Brown C.T."/>
            <person name="Hug L.A."/>
            <person name="Sharon I."/>
            <person name="Castelle C.J."/>
            <person name="Probst A.J."/>
            <person name="Thomas B.C."/>
            <person name="Singh A."/>
            <person name="Wilkins M.J."/>
            <person name="Karaoz U."/>
            <person name="Brodie E.L."/>
            <person name="Williams K.H."/>
            <person name="Hubbard S.S."/>
            <person name="Banfield J.F."/>
        </authorList>
    </citation>
    <scope>NUCLEOTIDE SEQUENCE [LARGE SCALE GENOMIC DNA]</scope>
    <source>
        <strain evidence="5">RIFCSPLOWO2_12_FULL_64_10</strain>
    </source>
</reference>
<dbReference type="EMBL" id="MFKF01000282">
    <property type="protein sequence ID" value="OGG46856.1"/>
    <property type="molecule type" value="Genomic_DNA"/>
</dbReference>